<sequence length="214" mass="24000">MKRANLASWLVLLGSLAGGVGWWLPWVAHPKGAAALVLLGLDMGDFFKFTTLWRSGGLQWERHFFFLPPAAATLGLLFWAARHDWRKRALAFLMTFPLALVVLPEYERWREWQSAEFRFQSALAIIMLATALLVWLGGARAPHRLVAGLGALVALAGATLPLWAFWRVELLLRDFYGGSIVWGMGLWCTTVGFAIAFVGWLLHMTKPHQTKESV</sequence>
<feature type="transmembrane region" description="Helical" evidence="1">
    <location>
        <begin position="180"/>
        <end position="202"/>
    </location>
</feature>
<organism evidence="2 3">
    <name type="scientific">Ardenticatena maritima</name>
    <dbReference type="NCBI Taxonomy" id="872965"/>
    <lineage>
        <taxon>Bacteria</taxon>
        <taxon>Bacillati</taxon>
        <taxon>Chloroflexota</taxon>
        <taxon>Ardenticatenia</taxon>
        <taxon>Ardenticatenales</taxon>
        <taxon>Ardenticatenaceae</taxon>
        <taxon>Ardenticatena</taxon>
    </lineage>
</organism>
<accession>A0A0P6YCU7</accession>
<evidence type="ECO:0000313" key="2">
    <source>
        <dbReference type="EMBL" id="KPL88211.1"/>
    </source>
</evidence>
<gene>
    <name evidence="2" type="ORF">SE16_04940</name>
</gene>
<name>A0A0P6YCU7_9CHLR</name>
<feature type="transmembrane region" description="Helical" evidence="1">
    <location>
        <begin position="88"/>
        <end position="106"/>
    </location>
</feature>
<feature type="transmembrane region" description="Helical" evidence="1">
    <location>
        <begin position="118"/>
        <end position="138"/>
    </location>
</feature>
<proteinExistence type="predicted"/>
<dbReference type="RefSeq" id="WP_060687297.1">
    <property type="nucleotide sequence ID" value="NZ_LGKN01000004.1"/>
</dbReference>
<evidence type="ECO:0000313" key="3">
    <source>
        <dbReference type="Proteomes" id="UP000050502"/>
    </source>
</evidence>
<dbReference type="AlphaFoldDB" id="A0A0P6YCU7"/>
<reference evidence="2 3" key="1">
    <citation type="submission" date="2015-07" db="EMBL/GenBank/DDBJ databases">
        <title>Whole genome sequence of Ardenticatena maritima DSM 23922.</title>
        <authorList>
            <person name="Hemp J."/>
            <person name="Ward L.M."/>
            <person name="Pace L.A."/>
            <person name="Fischer W.W."/>
        </authorList>
    </citation>
    <scope>NUCLEOTIDE SEQUENCE [LARGE SCALE GENOMIC DNA]</scope>
    <source>
        <strain evidence="2 3">110S</strain>
    </source>
</reference>
<feature type="transmembrane region" description="Helical" evidence="1">
    <location>
        <begin position="145"/>
        <end position="168"/>
    </location>
</feature>
<protein>
    <submittedName>
        <fullName evidence="2">Uncharacterized protein</fullName>
    </submittedName>
</protein>
<keyword evidence="1" id="KW-0812">Transmembrane</keyword>
<feature type="transmembrane region" description="Helical" evidence="1">
    <location>
        <begin position="63"/>
        <end position="81"/>
    </location>
</feature>
<dbReference type="EMBL" id="LGKN01000004">
    <property type="protein sequence ID" value="KPL88211.1"/>
    <property type="molecule type" value="Genomic_DNA"/>
</dbReference>
<keyword evidence="1" id="KW-1133">Transmembrane helix</keyword>
<evidence type="ECO:0000256" key="1">
    <source>
        <dbReference type="SAM" id="Phobius"/>
    </source>
</evidence>
<comment type="caution">
    <text evidence="2">The sequence shown here is derived from an EMBL/GenBank/DDBJ whole genome shotgun (WGS) entry which is preliminary data.</text>
</comment>
<keyword evidence="1" id="KW-0472">Membrane</keyword>
<dbReference type="Proteomes" id="UP000050502">
    <property type="component" value="Unassembled WGS sequence"/>
</dbReference>